<gene>
    <name evidence="1" type="ORF">A2672_03260</name>
</gene>
<comment type="caution">
    <text evidence="1">The sequence shown here is derived from an EMBL/GenBank/DDBJ whole genome shotgun (WGS) entry which is preliminary data.</text>
</comment>
<dbReference type="AlphaFoldDB" id="A0A1G2QX25"/>
<dbReference type="STRING" id="1802448.A2672_03260"/>
<reference evidence="1 2" key="1">
    <citation type="journal article" date="2016" name="Nat. Commun.">
        <title>Thousands of microbial genomes shed light on interconnected biogeochemical processes in an aquifer system.</title>
        <authorList>
            <person name="Anantharaman K."/>
            <person name="Brown C.T."/>
            <person name="Hug L.A."/>
            <person name="Sharon I."/>
            <person name="Castelle C.J."/>
            <person name="Probst A.J."/>
            <person name="Thomas B.C."/>
            <person name="Singh A."/>
            <person name="Wilkins M.J."/>
            <person name="Karaoz U."/>
            <person name="Brodie E.L."/>
            <person name="Williams K.H."/>
            <person name="Hubbard S.S."/>
            <person name="Banfield J.F."/>
        </authorList>
    </citation>
    <scope>NUCLEOTIDE SEQUENCE [LARGE SCALE GENOMIC DNA]</scope>
</reference>
<evidence type="ECO:0000313" key="1">
    <source>
        <dbReference type="EMBL" id="OHA65126.1"/>
    </source>
</evidence>
<dbReference type="EMBL" id="MHTT01000020">
    <property type="protein sequence ID" value="OHA65126.1"/>
    <property type="molecule type" value="Genomic_DNA"/>
</dbReference>
<proteinExistence type="predicted"/>
<accession>A0A1G2QX25</accession>
<organism evidence="1 2">
    <name type="scientific">Candidatus Wildermuthbacteria bacterium RIFCSPHIGHO2_01_FULL_49_22b</name>
    <dbReference type="NCBI Taxonomy" id="1802448"/>
    <lineage>
        <taxon>Bacteria</taxon>
        <taxon>Candidatus Wildermuthiibacteriota</taxon>
    </lineage>
</organism>
<sequence>MKKRDDCEWCKDPYGGRAVLKRGRTTEGIDWVVLPIDTSSVSKGRHLILTTTSHHVGAQEVDARRKLLPLAYDLGLEILGKNFRLLLNQGTEASSADHFHAHLIMPGQGERLVRAAANIPSTLDQFVESGHLSREAADTIKEKIVQKAS</sequence>
<evidence type="ECO:0008006" key="3">
    <source>
        <dbReference type="Google" id="ProtNLM"/>
    </source>
</evidence>
<name>A0A1G2QX25_9BACT</name>
<protein>
    <recommendedName>
        <fullName evidence="3">HIT domain-containing protein</fullName>
    </recommendedName>
</protein>
<dbReference type="Proteomes" id="UP000178065">
    <property type="component" value="Unassembled WGS sequence"/>
</dbReference>
<evidence type="ECO:0000313" key="2">
    <source>
        <dbReference type="Proteomes" id="UP000178065"/>
    </source>
</evidence>